<evidence type="ECO:0000256" key="1">
    <source>
        <dbReference type="SAM" id="Phobius"/>
    </source>
</evidence>
<keyword evidence="1" id="KW-0812">Transmembrane</keyword>
<accession>A0A2W2F6L9</accession>
<keyword evidence="1" id="KW-0472">Membrane</keyword>
<evidence type="ECO:0000313" key="2">
    <source>
        <dbReference type="EMBL" id="PZG23745.1"/>
    </source>
</evidence>
<dbReference type="EMBL" id="POUD01000001">
    <property type="protein sequence ID" value="PZG23745.1"/>
    <property type="molecule type" value="Genomic_DNA"/>
</dbReference>
<dbReference type="Pfam" id="PF25637">
    <property type="entry name" value="DUF7942"/>
    <property type="match status" value="1"/>
</dbReference>
<gene>
    <name evidence="2" type="ORF">C1J01_00545</name>
</gene>
<dbReference type="OrthoDB" id="3536694at2"/>
<feature type="transmembrane region" description="Helical" evidence="1">
    <location>
        <begin position="39"/>
        <end position="60"/>
    </location>
</feature>
<comment type="caution">
    <text evidence="2">The sequence shown here is derived from an EMBL/GenBank/DDBJ whole genome shotgun (WGS) entry which is preliminary data.</text>
</comment>
<protein>
    <submittedName>
        <fullName evidence="2">Uncharacterized protein</fullName>
    </submittedName>
</protein>
<reference evidence="2 3" key="1">
    <citation type="submission" date="2018-01" db="EMBL/GenBank/DDBJ databases">
        <title>Draft genome sequence of Nonomuraea sp. KC333.</title>
        <authorList>
            <person name="Sahin N."/>
            <person name="Saygin H."/>
            <person name="Ay H."/>
        </authorList>
    </citation>
    <scope>NUCLEOTIDE SEQUENCE [LARGE SCALE GENOMIC DNA]</scope>
    <source>
        <strain evidence="2 3">KC333</strain>
    </source>
</reference>
<feature type="transmembrane region" description="Helical" evidence="1">
    <location>
        <begin position="72"/>
        <end position="90"/>
    </location>
</feature>
<dbReference type="InterPro" id="IPR057702">
    <property type="entry name" value="DUF7942"/>
</dbReference>
<dbReference type="RefSeq" id="WP_111175045.1">
    <property type="nucleotide sequence ID" value="NZ_POUD01000001.1"/>
</dbReference>
<feature type="transmembrane region" description="Helical" evidence="1">
    <location>
        <begin position="12"/>
        <end position="33"/>
    </location>
</feature>
<keyword evidence="1" id="KW-1133">Transmembrane helix</keyword>
<keyword evidence="3" id="KW-1185">Reference proteome</keyword>
<dbReference type="NCBIfam" id="NF046119">
    <property type="entry name" value="memb_SCO4225"/>
    <property type="match status" value="1"/>
</dbReference>
<organism evidence="2 3">
    <name type="scientific">Nonomuraea aridisoli</name>
    <dbReference type="NCBI Taxonomy" id="2070368"/>
    <lineage>
        <taxon>Bacteria</taxon>
        <taxon>Bacillati</taxon>
        <taxon>Actinomycetota</taxon>
        <taxon>Actinomycetes</taxon>
        <taxon>Streptosporangiales</taxon>
        <taxon>Streptosporangiaceae</taxon>
        <taxon>Nonomuraea</taxon>
    </lineage>
</organism>
<proteinExistence type="predicted"/>
<dbReference type="AlphaFoldDB" id="A0A2W2F6L9"/>
<dbReference type="Proteomes" id="UP000249304">
    <property type="component" value="Unassembled WGS sequence"/>
</dbReference>
<evidence type="ECO:0000313" key="3">
    <source>
        <dbReference type="Proteomes" id="UP000249304"/>
    </source>
</evidence>
<name>A0A2W2F6L9_9ACTN</name>
<sequence>MRRYRNGRGAAALAGVYAGLVVLLGAVSSVILLTVPDPILLSGVALMIVTFPLGPLVWWGWDAVPSQPADPVLLIVVLTAAGLLQAYLIWRFSRGPAIPEGGAG</sequence>